<feature type="non-terminal residue" evidence="1">
    <location>
        <position position="101"/>
    </location>
</feature>
<name>W6ZME2_COCMI</name>
<evidence type="ECO:0000313" key="1">
    <source>
        <dbReference type="EMBL" id="EUC51163.1"/>
    </source>
</evidence>
<dbReference type="Proteomes" id="UP000054032">
    <property type="component" value="Unassembled WGS sequence"/>
</dbReference>
<dbReference type="eggNOG" id="ENOG502T65B">
    <property type="taxonomic scope" value="Eukaryota"/>
</dbReference>
<dbReference type="AlphaFoldDB" id="W6ZME2"/>
<reference evidence="1 2" key="1">
    <citation type="journal article" date="2013" name="PLoS Genet.">
        <title>Comparative genome structure, secondary metabolite, and effector coding capacity across Cochliobolus pathogens.</title>
        <authorList>
            <person name="Condon B.J."/>
            <person name="Leng Y."/>
            <person name="Wu D."/>
            <person name="Bushley K.E."/>
            <person name="Ohm R.A."/>
            <person name="Otillar R."/>
            <person name="Martin J."/>
            <person name="Schackwitz W."/>
            <person name="Grimwood J."/>
            <person name="MohdZainudin N."/>
            <person name="Xue C."/>
            <person name="Wang R."/>
            <person name="Manning V.A."/>
            <person name="Dhillon B."/>
            <person name="Tu Z.J."/>
            <person name="Steffenson B.J."/>
            <person name="Salamov A."/>
            <person name="Sun H."/>
            <person name="Lowry S."/>
            <person name="LaButti K."/>
            <person name="Han J."/>
            <person name="Copeland A."/>
            <person name="Lindquist E."/>
            <person name="Barry K."/>
            <person name="Schmutz J."/>
            <person name="Baker S.E."/>
            <person name="Ciuffetti L.M."/>
            <person name="Grigoriev I.V."/>
            <person name="Zhong S."/>
            <person name="Turgeon B.G."/>
        </authorList>
    </citation>
    <scope>NUCLEOTIDE SEQUENCE [LARGE SCALE GENOMIC DNA]</scope>
    <source>
        <strain evidence="1 2">ATCC 44560</strain>
    </source>
</reference>
<feature type="non-terminal residue" evidence="1">
    <location>
        <position position="1"/>
    </location>
</feature>
<proteinExistence type="predicted"/>
<dbReference type="RefSeq" id="XP_007682385.1">
    <property type="nucleotide sequence ID" value="XM_007684195.1"/>
</dbReference>
<sequence>TISDDVELYSSLTRFDTPEAEALCENIEYRLQNEPVNEVDVQSIWTFQSPDWIDAVLCNIVKFNVLNMQPTGGYIAMFIETELLQYHDRGAARVVDMYERH</sequence>
<dbReference type="KEGG" id="bor:COCMIDRAFT_50753"/>
<dbReference type="EMBL" id="KI963919">
    <property type="protein sequence ID" value="EUC51163.1"/>
    <property type="molecule type" value="Genomic_DNA"/>
</dbReference>
<keyword evidence="2" id="KW-1185">Reference proteome</keyword>
<protein>
    <submittedName>
        <fullName evidence="1">Uncharacterized protein</fullName>
    </submittedName>
</protein>
<dbReference type="OrthoDB" id="3766216at2759"/>
<gene>
    <name evidence="1" type="ORF">COCMIDRAFT_50753</name>
</gene>
<organism evidence="1 2">
    <name type="scientific">Bipolaris oryzae ATCC 44560</name>
    <dbReference type="NCBI Taxonomy" id="930090"/>
    <lineage>
        <taxon>Eukaryota</taxon>
        <taxon>Fungi</taxon>
        <taxon>Dikarya</taxon>
        <taxon>Ascomycota</taxon>
        <taxon>Pezizomycotina</taxon>
        <taxon>Dothideomycetes</taxon>
        <taxon>Pleosporomycetidae</taxon>
        <taxon>Pleosporales</taxon>
        <taxon>Pleosporineae</taxon>
        <taxon>Pleosporaceae</taxon>
        <taxon>Bipolaris</taxon>
    </lineage>
</organism>
<evidence type="ECO:0000313" key="2">
    <source>
        <dbReference type="Proteomes" id="UP000054032"/>
    </source>
</evidence>
<dbReference type="GeneID" id="19124491"/>
<dbReference type="HOGENOM" id="CLU_2298240_0_0_1"/>
<accession>W6ZME2</accession>